<reference evidence="2" key="1">
    <citation type="journal article" date="2019" name="MBio">
        <title>Virus Genomes from Deep Sea Sediments Expand the Ocean Megavirome and Support Independent Origins of Viral Gigantism.</title>
        <authorList>
            <person name="Backstrom D."/>
            <person name="Yutin N."/>
            <person name="Jorgensen S.L."/>
            <person name="Dharamshi J."/>
            <person name="Homa F."/>
            <person name="Zaremba-Niedwiedzka K."/>
            <person name="Spang A."/>
            <person name="Wolf Y.I."/>
            <person name="Koonin E.V."/>
            <person name="Ettema T.J."/>
        </authorList>
    </citation>
    <scope>NUCLEOTIDE SEQUENCE</scope>
</reference>
<dbReference type="GO" id="GO:0032259">
    <property type="term" value="P:methylation"/>
    <property type="evidence" value="ECO:0007669"/>
    <property type="project" value="UniProtKB-KW"/>
</dbReference>
<gene>
    <name evidence="2" type="ORF">LCPAC102_00030</name>
</gene>
<dbReference type="InterPro" id="IPR002877">
    <property type="entry name" value="RNA_MeTrfase_FtsJ_dom"/>
</dbReference>
<proteinExistence type="predicted"/>
<organism evidence="2">
    <name type="scientific">Pithovirus LCPAC102</name>
    <dbReference type="NCBI Taxonomy" id="2506587"/>
    <lineage>
        <taxon>Viruses</taxon>
        <taxon>Pithoviruses</taxon>
    </lineage>
</organism>
<protein>
    <submittedName>
        <fullName evidence="2">FtsJ-like methyltransferase</fullName>
    </submittedName>
</protein>
<feature type="domain" description="Ribosomal RNA methyltransferase FtsJ" evidence="1">
    <location>
        <begin position="79"/>
        <end position="255"/>
    </location>
</feature>
<keyword evidence="2" id="KW-0489">Methyltransferase</keyword>
<sequence length="426" mass="49473">MDPTINLVTVKNSFIQTKDDRDKDIIYPPKYIADNREIPIYKYIDATNYPAQIILPDNNEYGPYMPSKIGNSIFMDNDAIKLANIDSVFKFSKHQGGMFGPQELKPFRYIGINVGMGGYHQYLQYRLPLCFGYSISSINTNNINESLLDIRHERFKKIIGNDHTGNIITNVNSMLDEISNIDSNNIDLVVSNMTNNRRNDVVFIAAEFIISLTLLKRNGYWIINLKNIDDPIKDLIYMISLVFDNITIFKPMASHFKQDIYLIAEGPRMNTNIIEILTDIIDAKKHKMYPEKLLSNRSTGFDIYIDNILLYIMNIQNYENILYRHDKALVMWDLPGNLENKNLNPLLYTYGKKRDNASGPIILTLDQLEKDKIYVLKKQDDDKQKQFIEYKQRTQISNIPDIAHPRMLSPRTISPRMQIQQSTITY</sequence>
<dbReference type="EMBL" id="MK500465">
    <property type="protein sequence ID" value="QBK90093.1"/>
    <property type="molecule type" value="Genomic_DNA"/>
</dbReference>
<evidence type="ECO:0000313" key="2">
    <source>
        <dbReference type="EMBL" id="QBK90093.1"/>
    </source>
</evidence>
<dbReference type="Gene3D" id="3.40.50.12760">
    <property type="match status" value="1"/>
</dbReference>
<dbReference type="Pfam" id="PF01728">
    <property type="entry name" value="FtsJ"/>
    <property type="match status" value="1"/>
</dbReference>
<evidence type="ECO:0000259" key="1">
    <source>
        <dbReference type="Pfam" id="PF01728"/>
    </source>
</evidence>
<dbReference type="GO" id="GO:0008168">
    <property type="term" value="F:methyltransferase activity"/>
    <property type="evidence" value="ECO:0007669"/>
    <property type="project" value="UniProtKB-KW"/>
</dbReference>
<name>A0A481Z2W9_9VIRU</name>
<keyword evidence="2" id="KW-0808">Transferase</keyword>
<accession>A0A481Z2W9</accession>